<accession>A0A2I7KBF9</accession>
<name>A0A2I7KBF9_9RHOB</name>
<evidence type="ECO:0000313" key="2">
    <source>
        <dbReference type="Proteomes" id="UP000236447"/>
    </source>
</evidence>
<dbReference type="EMBL" id="CP010725">
    <property type="protein sequence ID" value="AUQ99922.1"/>
    <property type="molecule type" value="Genomic_DNA"/>
</dbReference>
<dbReference type="Proteomes" id="UP000236447">
    <property type="component" value="Chromosome"/>
</dbReference>
<sequence>MSAPITSQIDWRGVTIRIVFRKRRWNSDFDHLEITAMNDAQIPITETGYRSHFLPDGLVEEHGGPEAYALAWLDHEAEKDEWKQKIDAARQLCLF</sequence>
<reference evidence="1 2" key="2">
    <citation type="journal article" date="2017" name="Genome Biol. Evol.">
        <title>Trajectories and Drivers of Genome Evolution in Surface-Associated Marine Phaeobacter.</title>
        <authorList>
            <person name="Freese H.M."/>
            <person name="Sikorski J."/>
            <person name="Bunk B."/>
            <person name="Scheuner C."/>
            <person name="Meier-Kolthoff J.P."/>
            <person name="Sproer C."/>
            <person name="Gram L."/>
            <person name="Overmann J."/>
        </authorList>
    </citation>
    <scope>NUCLEOTIDE SEQUENCE [LARGE SCALE GENOMIC DNA]</scope>
    <source>
        <strain evidence="1 2">P88</strain>
    </source>
</reference>
<protein>
    <submittedName>
        <fullName evidence="1">Uncharacterized protein</fullName>
    </submittedName>
</protein>
<dbReference type="RefSeq" id="WP_102883852.1">
    <property type="nucleotide sequence ID" value="NZ_CP010725.1"/>
</dbReference>
<gene>
    <name evidence="1" type="ORF">PhaeoP88_02567</name>
</gene>
<evidence type="ECO:0000313" key="1">
    <source>
        <dbReference type="EMBL" id="AUQ99922.1"/>
    </source>
</evidence>
<organism evidence="1 2">
    <name type="scientific">Phaeobacter inhibens</name>
    <dbReference type="NCBI Taxonomy" id="221822"/>
    <lineage>
        <taxon>Bacteria</taxon>
        <taxon>Pseudomonadati</taxon>
        <taxon>Pseudomonadota</taxon>
        <taxon>Alphaproteobacteria</taxon>
        <taxon>Rhodobacterales</taxon>
        <taxon>Roseobacteraceae</taxon>
        <taxon>Phaeobacter</taxon>
    </lineage>
</organism>
<dbReference type="AlphaFoldDB" id="A0A2I7KBF9"/>
<reference evidence="1 2" key="1">
    <citation type="journal article" date="2017" name="Front. Microbiol.">
        <title>Phaeobacter piscinae sp. nov., a species of the Roseobacter group and potential aquaculture probiont.</title>
        <authorList>
            <person name="Sonnenschein E.C."/>
            <person name="Phippen C.B.W."/>
            <person name="Nielsen K.F."/>
            <person name="Mateiu R.V."/>
            <person name="Melchiorsen J."/>
            <person name="Gram L."/>
            <person name="Overmann J."/>
            <person name="Freese H.M."/>
        </authorList>
    </citation>
    <scope>NUCLEOTIDE SEQUENCE [LARGE SCALE GENOMIC DNA]</scope>
    <source>
        <strain evidence="1 2">P88</strain>
    </source>
</reference>
<proteinExistence type="predicted"/>